<dbReference type="GO" id="GO:0005789">
    <property type="term" value="C:endoplasmic reticulum membrane"/>
    <property type="evidence" value="ECO:0007669"/>
    <property type="project" value="EnsemblFungi"/>
</dbReference>
<evidence type="ECO:0000256" key="6">
    <source>
        <dbReference type="SAM" id="Phobius"/>
    </source>
</evidence>
<evidence type="ECO:0000256" key="1">
    <source>
        <dbReference type="ARBA" id="ARBA00004141"/>
    </source>
</evidence>
<keyword evidence="3 6" id="KW-0812">Transmembrane</keyword>
<feature type="transmembrane region" description="Helical" evidence="6">
    <location>
        <begin position="12"/>
        <end position="36"/>
    </location>
</feature>
<accession>H2AQ75</accession>
<dbReference type="Pfam" id="PF05346">
    <property type="entry name" value="DUF747"/>
    <property type="match status" value="1"/>
</dbReference>
<dbReference type="EMBL" id="HE650822">
    <property type="protein sequence ID" value="CCF56525.1"/>
    <property type="molecule type" value="Genomic_DNA"/>
</dbReference>
<comment type="similarity">
    <text evidence="2">Belongs to the TAPT1 family.</text>
</comment>
<feature type="transmembrane region" description="Helical" evidence="6">
    <location>
        <begin position="127"/>
        <end position="147"/>
    </location>
</feature>
<dbReference type="PANTHER" id="PTHR13317:SF4">
    <property type="entry name" value="TRANSMEMBRANE ANTERIOR POSTERIOR TRANSFORMATION PROTEIN 1 HOMOLOG"/>
    <property type="match status" value="1"/>
</dbReference>
<evidence type="ECO:0000256" key="3">
    <source>
        <dbReference type="ARBA" id="ARBA00022692"/>
    </source>
</evidence>
<sequence length="449" mass="52067">MVKIPLHVEKFMLYTLLASFDSFLYYFTVLPMKIVVDFCRKPNLSSWIRKTYKERLTLFMILVSSFVLSRLDTSKVYHKVKRQSVMKLYMLFSILEIADKMLSTMGQSLVSVLLSKRNHDVHYRYKQILLVPICSLYLICHGFLLIYQSIALNVAVNSYSNSLLTLLLSIQFAEIKASVFKKFDTEGLFQITISDTVERFKLVILLLIIIIRNFSAMPLSLNMFKSFGIKNEFSIFNLVPRLWIPMITFVGSEILIDWIKHAYIIKFNRIRPIMYDKFYYIMYKDHSTSFRKYQDRLGLPLPAYVIISIVMIRPTIHQMLHTSHSSFLTSILVSSFIIMIIFIALSFLKFSIHTILVKWEKRIELDWTKKQNNTVVSANDFVPGLVSDGRGQMDHQAREIIFSDMSEKTVETKAPSSANVGQLQNGGTCKGAGSLESVSRYKMVSKRIW</sequence>
<organism evidence="7 8">
    <name type="scientific">Kazachstania africana (strain ATCC 22294 / BCRC 22015 / CBS 2517 / CECT 1963 / NBRC 1671 / NRRL Y-8276)</name>
    <name type="common">Yeast</name>
    <name type="synonym">Kluyveromyces africanus</name>
    <dbReference type="NCBI Taxonomy" id="1071382"/>
    <lineage>
        <taxon>Eukaryota</taxon>
        <taxon>Fungi</taxon>
        <taxon>Dikarya</taxon>
        <taxon>Ascomycota</taxon>
        <taxon>Saccharomycotina</taxon>
        <taxon>Saccharomycetes</taxon>
        <taxon>Saccharomycetales</taxon>
        <taxon>Saccharomycetaceae</taxon>
        <taxon>Kazachstania</taxon>
    </lineage>
</organism>
<feature type="transmembrane region" description="Helical" evidence="6">
    <location>
        <begin position="56"/>
        <end position="71"/>
    </location>
</feature>
<dbReference type="FunCoup" id="H2AQ75">
    <property type="interactions" value="288"/>
</dbReference>
<keyword evidence="4 6" id="KW-1133">Transmembrane helix</keyword>
<feature type="transmembrane region" description="Helical" evidence="6">
    <location>
        <begin position="328"/>
        <end position="352"/>
    </location>
</feature>
<evidence type="ECO:0000313" key="8">
    <source>
        <dbReference type="Proteomes" id="UP000005220"/>
    </source>
</evidence>
<dbReference type="PANTHER" id="PTHR13317">
    <property type="entry name" value="TRANSMEMBRANE ANTERIOR POSTERIOR TRANSFORMATION PROTEIN 1 HOMOLOG"/>
    <property type="match status" value="1"/>
</dbReference>
<dbReference type="GeneID" id="13884915"/>
<dbReference type="OrthoDB" id="5376140at2759"/>
<dbReference type="RefSeq" id="XP_003955660.1">
    <property type="nucleotide sequence ID" value="XM_003955611.1"/>
</dbReference>
<name>H2AQ75_KAZAF</name>
<protein>
    <submittedName>
        <fullName evidence="7">Uncharacterized protein</fullName>
    </submittedName>
</protein>
<keyword evidence="8" id="KW-1185">Reference proteome</keyword>
<feature type="transmembrane region" description="Helical" evidence="6">
    <location>
        <begin position="200"/>
        <end position="221"/>
    </location>
</feature>
<comment type="subcellular location">
    <subcellularLocation>
        <location evidence="1">Membrane</location>
        <topology evidence="1">Multi-pass membrane protein</topology>
    </subcellularLocation>
</comment>
<dbReference type="HOGENOM" id="CLU_003655_1_1_1"/>
<gene>
    <name evidence="7" type="primary">KAFR0B02270</name>
    <name evidence="7" type="ORF">KAFR_0B02270</name>
</gene>
<evidence type="ECO:0000256" key="5">
    <source>
        <dbReference type="ARBA" id="ARBA00023136"/>
    </source>
</evidence>
<feature type="transmembrane region" description="Helical" evidence="6">
    <location>
        <begin position="297"/>
        <end position="316"/>
    </location>
</feature>
<reference evidence="7 8" key="1">
    <citation type="journal article" date="2011" name="Proc. Natl. Acad. Sci. U.S.A.">
        <title>Evolutionary erosion of yeast sex chromosomes by mating-type switching accidents.</title>
        <authorList>
            <person name="Gordon J.L."/>
            <person name="Armisen D."/>
            <person name="Proux-Wera E."/>
            <person name="Oheigeartaigh S.S."/>
            <person name="Byrne K.P."/>
            <person name="Wolfe K.H."/>
        </authorList>
    </citation>
    <scope>NUCLEOTIDE SEQUENCE [LARGE SCALE GENOMIC DNA]</scope>
    <source>
        <strain evidence="8">ATCC 22294 / BCRC 22015 / CBS 2517 / CECT 1963 / NBRC 1671 / NRRL Y-8276</strain>
    </source>
</reference>
<dbReference type="Proteomes" id="UP000005220">
    <property type="component" value="Chromosome 2"/>
</dbReference>
<evidence type="ECO:0000313" key="7">
    <source>
        <dbReference type="EMBL" id="CCF56525.1"/>
    </source>
</evidence>
<dbReference type="eggNOG" id="KOG2490">
    <property type="taxonomic scope" value="Eukaryota"/>
</dbReference>
<evidence type="ECO:0000256" key="4">
    <source>
        <dbReference type="ARBA" id="ARBA00022989"/>
    </source>
</evidence>
<evidence type="ECO:0000256" key="2">
    <source>
        <dbReference type="ARBA" id="ARBA00008803"/>
    </source>
</evidence>
<dbReference type="InterPro" id="IPR008010">
    <property type="entry name" value="Tatp1"/>
</dbReference>
<dbReference type="InParanoid" id="H2AQ75"/>
<dbReference type="AlphaFoldDB" id="H2AQ75"/>
<keyword evidence="5 6" id="KW-0472">Membrane</keyword>
<proteinExistence type="inferred from homology"/>
<dbReference type="KEGG" id="kaf:KAFR_0B02270"/>